<dbReference type="EMBL" id="AK374880">
    <property type="protein sequence ID" value="BAK06076.1"/>
    <property type="molecule type" value="mRNA"/>
</dbReference>
<accession>F2EFF4</accession>
<dbReference type="AlphaFoldDB" id="F2EFF4"/>
<organism evidence="1">
    <name type="scientific">Hordeum vulgare subsp. vulgare</name>
    <name type="common">Domesticated barley</name>
    <dbReference type="NCBI Taxonomy" id="112509"/>
    <lineage>
        <taxon>Eukaryota</taxon>
        <taxon>Viridiplantae</taxon>
        <taxon>Streptophyta</taxon>
        <taxon>Embryophyta</taxon>
        <taxon>Tracheophyta</taxon>
        <taxon>Spermatophyta</taxon>
        <taxon>Magnoliopsida</taxon>
        <taxon>Liliopsida</taxon>
        <taxon>Poales</taxon>
        <taxon>Poaceae</taxon>
        <taxon>BOP clade</taxon>
        <taxon>Pooideae</taxon>
        <taxon>Triticodae</taxon>
        <taxon>Triticeae</taxon>
        <taxon>Hordeinae</taxon>
        <taxon>Hordeum</taxon>
    </lineage>
</organism>
<evidence type="ECO:0000313" key="1">
    <source>
        <dbReference type="EMBL" id="BAK06076.1"/>
    </source>
</evidence>
<protein>
    <submittedName>
        <fullName evidence="1">Predicted protein</fullName>
    </submittedName>
</protein>
<sequence length="52" mass="5387">MHDAVEWLVGGGASASCIPHAAHRLRSSHLGRWHADGCLTGSGLGGWPAARI</sequence>
<name>F2EFF4_HORVV</name>
<reference evidence="1" key="1">
    <citation type="journal article" date="2011" name="Plant Physiol.">
        <title>Comprehensive sequence analysis of 24,783 barley full-length cDNAs derived from 12 clone libraries.</title>
        <authorList>
            <person name="Matsumoto T."/>
            <person name="Tanaka T."/>
            <person name="Sakai H."/>
            <person name="Amano N."/>
            <person name="Kanamori H."/>
            <person name="Kurita K."/>
            <person name="Kikuta A."/>
            <person name="Kamiya K."/>
            <person name="Yamamoto M."/>
            <person name="Ikawa H."/>
            <person name="Fujii N."/>
            <person name="Hori K."/>
            <person name="Itoh T."/>
            <person name="Sato K."/>
        </authorList>
    </citation>
    <scope>NUCLEOTIDE SEQUENCE</scope>
    <source>
        <tissue evidence="1">Flower</tissue>
    </source>
</reference>
<proteinExistence type="evidence at transcript level"/>